<dbReference type="SMART" id="SM00126">
    <property type="entry name" value="IL6"/>
    <property type="match status" value="1"/>
</dbReference>
<reference evidence="11" key="1">
    <citation type="submission" date="2019-06" db="EMBL/GenBank/DDBJ databases">
        <title>Identification, molecular characterization, phylogeny and gene expression analyses of the proinflammatory cytokines TNF-alpha and IL-6 in lumpfish (Cyclopterus lumpus.</title>
        <authorList>
            <person name="Eggestol H.O."/>
        </authorList>
    </citation>
    <scope>NUCLEOTIDE SEQUENCE</scope>
</reference>
<evidence type="ECO:0000256" key="5">
    <source>
        <dbReference type="ARBA" id="ARBA00022514"/>
    </source>
</evidence>
<dbReference type="Gene3D" id="1.20.1250.10">
    <property type="match status" value="1"/>
</dbReference>
<evidence type="ECO:0000256" key="7">
    <source>
        <dbReference type="ARBA" id="ARBA00023030"/>
    </source>
</evidence>
<dbReference type="InterPro" id="IPR030474">
    <property type="entry name" value="IL-6/GCSF/MGF"/>
</dbReference>
<dbReference type="GO" id="GO:0006955">
    <property type="term" value="P:immune response"/>
    <property type="evidence" value="ECO:0007669"/>
    <property type="project" value="InterPro"/>
</dbReference>
<dbReference type="PRINTS" id="PR00433">
    <property type="entry name" value="IL6GCSFMGF"/>
</dbReference>
<dbReference type="PANTHER" id="PTHR48494">
    <property type="entry name" value="INTERLEUKIN-6"/>
    <property type="match status" value="1"/>
</dbReference>
<protein>
    <recommendedName>
        <fullName evidence="3">Interleukin-6</fullName>
    </recommendedName>
</protein>
<dbReference type="AlphaFoldDB" id="A0A6B9REG8"/>
<evidence type="ECO:0000256" key="1">
    <source>
        <dbReference type="ARBA" id="ARBA00004613"/>
    </source>
</evidence>
<dbReference type="GO" id="GO:0005125">
    <property type="term" value="F:cytokine activity"/>
    <property type="evidence" value="ECO:0007669"/>
    <property type="project" value="UniProtKB-KW"/>
</dbReference>
<sequence length="289" mass="32451">MAQPTQPLLALSITSGSSTSASQQLNMPSQLSKRRFSLRCARLPQVFLFSFIHVFPLRTDLLSAVTLAALLLHASGAPVEDTPTDMPAGEPSGEEQAGPSNLLSVSPVWHAVLGATKRHQKEFEDEFQHELKYHFLENYKVSSLPAGCPLSNFSKEACLHRLAHGLRIYTVLLKHVEKEYPGNLICSVVKYYSDLLINLSKDKMRNPEQVTALTSSQEAQLLGGLDHLDAFQRKMTAHSILRQLHHFLVDSKRAITKRENTKARMADRLLAPISFYNQKFKDEIIQKHL</sequence>
<dbReference type="InterPro" id="IPR003574">
    <property type="entry name" value="IL-6-like"/>
</dbReference>
<comment type="similarity">
    <text evidence="2">Belongs to the IL-6 superfamily.</text>
</comment>
<feature type="region of interest" description="Disordered" evidence="10">
    <location>
        <begin position="79"/>
        <end position="99"/>
    </location>
</feature>
<evidence type="ECO:0000256" key="4">
    <source>
        <dbReference type="ARBA" id="ARBA00022486"/>
    </source>
</evidence>
<evidence type="ECO:0000256" key="6">
    <source>
        <dbReference type="ARBA" id="ARBA00022525"/>
    </source>
</evidence>
<comment type="function">
    <text evidence="9">Cytokine with a wide variety of biological functions in immunity, tissue regeneration, and metabolism. Binds to IL6R, then the complex associates to the signaling subunit IL6ST/gp130 to trigger the intracellular IL6-signaling pathway. The interaction with the membrane-bound IL6R and IL6ST stimulates 'classic signaling', whereas the binding of IL6 and soluble IL6R to IL6ST stimulates 'trans-signaling'. Alternatively, 'cluster signaling' occurs when membrane-bound IL6:IL6R complexes on transmitter cells activate IL6ST receptors on neighboring receiver cells.</text>
</comment>
<dbReference type="GO" id="GO:0008083">
    <property type="term" value="F:growth factor activity"/>
    <property type="evidence" value="ECO:0007669"/>
    <property type="project" value="UniProtKB-KW"/>
</dbReference>
<evidence type="ECO:0000313" key="11">
    <source>
        <dbReference type="EMBL" id="QHH25910.1"/>
    </source>
</evidence>
<dbReference type="SUPFAM" id="SSF47266">
    <property type="entry name" value="4-helical cytokines"/>
    <property type="match status" value="1"/>
</dbReference>
<evidence type="ECO:0000256" key="3">
    <source>
        <dbReference type="ARBA" id="ARBA00019464"/>
    </source>
</evidence>
<keyword evidence="7" id="KW-0339">Growth factor</keyword>
<keyword evidence="8" id="KW-1015">Disulfide bond</keyword>
<proteinExistence type="inferred from homology"/>
<dbReference type="GO" id="GO:0006953">
    <property type="term" value="P:acute-phase response"/>
    <property type="evidence" value="ECO:0007669"/>
    <property type="project" value="UniProtKB-KW"/>
</dbReference>
<dbReference type="Pfam" id="PF00489">
    <property type="entry name" value="IL6"/>
    <property type="match status" value="1"/>
</dbReference>
<dbReference type="PANTHER" id="PTHR48494:SF1">
    <property type="entry name" value="INTERLEUKIN-6"/>
    <property type="match status" value="1"/>
</dbReference>
<dbReference type="EMBL" id="MN093127">
    <property type="protein sequence ID" value="QHH25910.1"/>
    <property type="molecule type" value="Genomic_DNA"/>
</dbReference>
<dbReference type="GO" id="GO:0005138">
    <property type="term" value="F:interleukin-6 receptor binding"/>
    <property type="evidence" value="ECO:0007669"/>
    <property type="project" value="InterPro"/>
</dbReference>
<evidence type="ECO:0000256" key="10">
    <source>
        <dbReference type="SAM" id="MobiDB-lite"/>
    </source>
</evidence>
<evidence type="ECO:0000256" key="2">
    <source>
        <dbReference type="ARBA" id="ARBA00007432"/>
    </source>
</evidence>
<organism evidence="11">
    <name type="scientific">Cyclopterus lumpus</name>
    <name type="common">Lumpsucker</name>
    <dbReference type="NCBI Taxonomy" id="8103"/>
    <lineage>
        <taxon>Eukaryota</taxon>
        <taxon>Metazoa</taxon>
        <taxon>Chordata</taxon>
        <taxon>Craniata</taxon>
        <taxon>Vertebrata</taxon>
        <taxon>Euteleostomi</taxon>
        <taxon>Actinopterygii</taxon>
        <taxon>Neopterygii</taxon>
        <taxon>Teleostei</taxon>
        <taxon>Neoteleostei</taxon>
        <taxon>Acanthomorphata</taxon>
        <taxon>Eupercaria</taxon>
        <taxon>Perciformes</taxon>
        <taxon>Cottioidei</taxon>
        <taxon>Cottales</taxon>
        <taxon>Cyclopteridae</taxon>
        <taxon>Cyclopterus</taxon>
    </lineage>
</organism>
<dbReference type="GO" id="GO:0030154">
    <property type="term" value="P:cell differentiation"/>
    <property type="evidence" value="ECO:0007669"/>
    <property type="project" value="InterPro"/>
</dbReference>
<dbReference type="GO" id="GO:0005615">
    <property type="term" value="C:extracellular space"/>
    <property type="evidence" value="ECO:0007669"/>
    <property type="project" value="UniProtKB-KW"/>
</dbReference>
<dbReference type="InterPro" id="IPR009079">
    <property type="entry name" value="4_helix_cytokine-like_core"/>
</dbReference>
<evidence type="ECO:0000256" key="9">
    <source>
        <dbReference type="ARBA" id="ARBA00023441"/>
    </source>
</evidence>
<accession>A0A6B9REG8</accession>
<name>A0A6B9REG8_CYCLU</name>
<keyword evidence="6" id="KW-0964">Secreted</keyword>
<dbReference type="InterPro" id="IPR030473">
    <property type="entry name" value="IL6/GCSF/MGF_CS"/>
</dbReference>
<dbReference type="PROSITE" id="PS00254">
    <property type="entry name" value="INTERLEUKIN_6"/>
    <property type="match status" value="1"/>
</dbReference>
<comment type="subcellular location">
    <subcellularLocation>
        <location evidence="1">Secreted</location>
    </subcellularLocation>
</comment>
<keyword evidence="5" id="KW-0202">Cytokine</keyword>
<keyword evidence="4" id="KW-0011">Acute phase</keyword>
<evidence type="ECO:0000256" key="8">
    <source>
        <dbReference type="ARBA" id="ARBA00023157"/>
    </source>
</evidence>